<organism evidence="1 2">
    <name type="scientific">Cnephaeus nilssonii</name>
    <name type="common">Northern bat</name>
    <name type="synonym">Eptesicus nilssonii</name>
    <dbReference type="NCBI Taxonomy" id="3371016"/>
    <lineage>
        <taxon>Eukaryota</taxon>
        <taxon>Metazoa</taxon>
        <taxon>Chordata</taxon>
        <taxon>Craniata</taxon>
        <taxon>Vertebrata</taxon>
        <taxon>Euteleostomi</taxon>
        <taxon>Mammalia</taxon>
        <taxon>Eutheria</taxon>
        <taxon>Laurasiatheria</taxon>
        <taxon>Chiroptera</taxon>
        <taxon>Yangochiroptera</taxon>
        <taxon>Vespertilionidae</taxon>
        <taxon>Cnephaeus</taxon>
    </lineage>
</organism>
<proteinExistence type="predicted"/>
<dbReference type="GO" id="GO:0008168">
    <property type="term" value="F:methyltransferase activity"/>
    <property type="evidence" value="ECO:0007669"/>
    <property type="project" value="UniProtKB-KW"/>
</dbReference>
<dbReference type="EMBL" id="JAULJE010000013">
    <property type="protein sequence ID" value="KAK1335926.1"/>
    <property type="molecule type" value="Genomic_DNA"/>
</dbReference>
<name>A0AA40LJP7_CNENI</name>
<dbReference type="GO" id="GO:0032259">
    <property type="term" value="P:methylation"/>
    <property type="evidence" value="ECO:0007669"/>
    <property type="project" value="UniProtKB-KW"/>
</dbReference>
<dbReference type="Proteomes" id="UP001177744">
    <property type="component" value="Unassembled WGS sequence"/>
</dbReference>
<dbReference type="AlphaFoldDB" id="A0AA40LJP7"/>
<gene>
    <name evidence="1" type="ORF">QTO34_003725</name>
</gene>
<reference evidence="1" key="1">
    <citation type="submission" date="2023-06" db="EMBL/GenBank/DDBJ databases">
        <title>Reference genome for the Northern bat (Eptesicus nilssonii), a most northern bat species.</title>
        <authorList>
            <person name="Laine V.N."/>
            <person name="Pulliainen A.T."/>
            <person name="Lilley T.M."/>
        </authorList>
    </citation>
    <scope>NUCLEOTIDE SEQUENCE</scope>
    <source>
        <strain evidence="1">BLF_Eptnil</strain>
        <tissue evidence="1">Kidney</tissue>
    </source>
</reference>
<protein>
    <submittedName>
        <fullName evidence="1">Uncharacterized protein</fullName>
    </submittedName>
</protein>
<comment type="caution">
    <text evidence="1">The sequence shown here is derived from an EMBL/GenBank/DDBJ whole genome shotgun (WGS) entry which is preliminary data.</text>
</comment>
<sequence>MWRLRPVMAPEESMEAPNLLQSFERHFLAARALHSFPWQNRFVSSLFPRETRQREIPAMSGPRRIRPLHNGDQQRQIFLRISLPFNLKPKDPFCQNWMLRNHL</sequence>
<evidence type="ECO:0000313" key="2">
    <source>
        <dbReference type="Proteomes" id="UP001177744"/>
    </source>
</evidence>
<keyword evidence="2" id="KW-1185">Reference proteome</keyword>
<evidence type="ECO:0000313" key="1">
    <source>
        <dbReference type="EMBL" id="KAK1335926.1"/>
    </source>
</evidence>
<accession>A0AA40LJP7</accession>